<feature type="domain" description="Endonuclease/exonuclease/phosphatase" evidence="1">
    <location>
        <begin position="5"/>
        <end position="242"/>
    </location>
</feature>
<dbReference type="Pfam" id="PF03372">
    <property type="entry name" value="Exo_endo_phos"/>
    <property type="match status" value="1"/>
</dbReference>
<keyword evidence="2" id="KW-0540">Nuclease</keyword>
<protein>
    <submittedName>
        <fullName evidence="2">Endonuclease</fullName>
    </submittedName>
</protein>
<keyword evidence="2" id="KW-0255">Endonuclease</keyword>
<dbReference type="InterPro" id="IPR036691">
    <property type="entry name" value="Endo/exonu/phosph_ase_sf"/>
</dbReference>
<keyword evidence="2" id="KW-0378">Hydrolase</keyword>
<dbReference type="InterPro" id="IPR051916">
    <property type="entry name" value="GPI-anchor_lipid_remodeler"/>
</dbReference>
<dbReference type="GO" id="GO:0006506">
    <property type="term" value="P:GPI anchor biosynthetic process"/>
    <property type="evidence" value="ECO:0007669"/>
    <property type="project" value="TreeGrafter"/>
</dbReference>
<evidence type="ECO:0000259" key="1">
    <source>
        <dbReference type="Pfam" id="PF03372"/>
    </source>
</evidence>
<sequence>MTRLVTFNVQHGRSQHDGRVDPARLADAVVGLGGDVVALQEVDRWQPRSLGSDLAHAVVEATGVVEHRYLPALAGLVSGPGAAPRRARGDEPPHVPAYGIALLSRHPVREWWRVRLPVATPWLGPVHLGPDEPRVALAAVVETPDGPLTVVATHLSSWRRWNRVQLRWLARHLRAAPRPLVLLGDLNVPAPEPARITGWRPLVHVPTFPRHRPRTTIDHVLADGDVEATGPARAVDTGVSDHRAVVVDVAVGGGLHP</sequence>
<gene>
    <name evidence="2" type="ORF">DNL40_09400</name>
</gene>
<proteinExistence type="predicted"/>
<name>A0A2W5WQG4_9MICO</name>
<dbReference type="AlphaFoldDB" id="A0A2W5WQG4"/>
<accession>A0A2W5WQG4</accession>
<reference evidence="2 3" key="1">
    <citation type="submission" date="2018-06" db="EMBL/GenBank/DDBJ databases">
        <title>Whole genome sequencing of a novel hydrocarbon degrading bacterial strain, PW21 isolated from oil contaminated produced water sample.</title>
        <authorList>
            <person name="Nagkirti P."/>
            <person name="Shaikh A."/>
            <person name="Gowdaman V."/>
            <person name="Engineer A.E."/>
            <person name="Dagar S."/>
            <person name="Dhakephalkar P.K."/>
        </authorList>
    </citation>
    <scope>NUCLEOTIDE SEQUENCE [LARGE SCALE GENOMIC DNA]</scope>
    <source>
        <strain evidence="2 3">PW21</strain>
    </source>
</reference>
<dbReference type="Gene3D" id="3.60.10.10">
    <property type="entry name" value="Endonuclease/exonuclease/phosphatase"/>
    <property type="match status" value="1"/>
</dbReference>
<dbReference type="SUPFAM" id="SSF56219">
    <property type="entry name" value="DNase I-like"/>
    <property type="match status" value="1"/>
</dbReference>
<dbReference type="Proteomes" id="UP000248783">
    <property type="component" value="Unassembled WGS sequence"/>
</dbReference>
<dbReference type="GO" id="GO:0004519">
    <property type="term" value="F:endonuclease activity"/>
    <property type="evidence" value="ECO:0007669"/>
    <property type="project" value="UniProtKB-KW"/>
</dbReference>
<dbReference type="InterPro" id="IPR005135">
    <property type="entry name" value="Endo/exonuclease/phosphatase"/>
</dbReference>
<keyword evidence="3" id="KW-1185">Reference proteome</keyword>
<dbReference type="PANTHER" id="PTHR14859:SF15">
    <property type="entry name" value="ENDONUCLEASE_EXONUCLEASE_PHOSPHATASE DOMAIN-CONTAINING PROTEIN"/>
    <property type="match status" value="1"/>
</dbReference>
<evidence type="ECO:0000313" key="3">
    <source>
        <dbReference type="Proteomes" id="UP000248783"/>
    </source>
</evidence>
<comment type="caution">
    <text evidence="2">The sequence shown here is derived from an EMBL/GenBank/DDBJ whole genome shotgun (WGS) entry which is preliminary data.</text>
</comment>
<dbReference type="RefSeq" id="WP_111250983.1">
    <property type="nucleotide sequence ID" value="NZ_QKWH01000005.1"/>
</dbReference>
<dbReference type="PANTHER" id="PTHR14859">
    <property type="entry name" value="CALCOFLUOR WHITE HYPERSENSITIVE PROTEIN PRECURSOR"/>
    <property type="match status" value="1"/>
</dbReference>
<evidence type="ECO:0000313" key="2">
    <source>
        <dbReference type="EMBL" id="PZR53192.1"/>
    </source>
</evidence>
<dbReference type="GO" id="GO:0016020">
    <property type="term" value="C:membrane"/>
    <property type="evidence" value="ECO:0007669"/>
    <property type="project" value="GOC"/>
</dbReference>
<dbReference type="EMBL" id="QKWH01000005">
    <property type="protein sequence ID" value="PZR53192.1"/>
    <property type="molecule type" value="Genomic_DNA"/>
</dbReference>
<organism evidence="2 3">
    <name type="scientific">Xylanimonas oleitrophica</name>
    <dbReference type="NCBI Taxonomy" id="2607479"/>
    <lineage>
        <taxon>Bacteria</taxon>
        <taxon>Bacillati</taxon>
        <taxon>Actinomycetota</taxon>
        <taxon>Actinomycetes</taxon>
        <taxon>Micrococcales</taxon>
        <taxon>Promicromonosporaceae</taxon>
        <taxon>Xylanimonas</taxon>
    </lineage>
</organism>